<sequence>MRVASDDEFLTSFVTDRPIITTDATPPPEDESAGEETAILVDLQHGHSIPGTSSAAQNLLTPELIRPFPKAQARKGGKRGGRKPCRCRILRGTPEECEHGHSIPGTSSAAQNLLTPELIRPFPKAQARKGGKRGGRKPGRCRILRGTPEECEIEQQAAIR</sequence>
<feature type="compositionally biased region" description="Basic residues" evidence="1">
    <location>
        <begin position="126"/>
        <end position="142"/>
    </location>
</feature>
<organism evidence="2 3">
    <name type="scientific">Popillia japonica</name>
    <name type="common">Japanese beetle</name>
    <dbReference type="NCBI Taxonomy" id="7064"/>
    <lineage>
        <taxon>Eukaryota</taxon>
        <taxon>Metazoa</taxon>
        <taxon>Ecdysozoa</taxon>
        <taxon>Arthropoda</taxon>
        <taxon>Hexapoda</taxon>
        <taxon>Insecta</taxon>
        <taxon>Pterygota</taxon>
        <taxon>Neoptera</taxon>
        <taxon>Endopterygota</taxon>
        <taxon>Coleoptera</taxon>
        <taxon>Polyphaga</taxon>
        <taxon>Scarabaeiformia</taxon>
        <taxon>Scarabaeidae</taxon>
        <taxon>Rutelinae</taxon>
        <taxon>Popillia</taxon>
    </lineage>
</organism>
<dbReference type="AlphaFoldDB" id="A0AAW1HTY9"/>
<reference evidence="2 3" key="1">
    <citation type="journal article" date="2024" name="BMC Genomics">
        <title>De novo assembly and annotation of Popillia japonica's genome with initial clues to its potential as an invasive pest.</title>
        <authorList>
            <person name="Cucini C."/>
            <person name="Boschi S."/>
            <person name="Funari R."/>
            <person name="Cardaioli E."/>
            <person name="Iannotti N."/>
            <person name="Marturano G."/>
            <person name="Paoli F."/>
            <person name="Bruttini M."/>
            <person name="Carapelli A."/>
            <person name="Frati F."/>
            <person name="Nardi F."/>
        </authorList>
    </citation>
    <scope>NUCLEOTIDE SEQUENCE [LARGE SCALE GENOMIC DNA]</scope>
    <source>
        <strain evidence="2">DMR45628</strain>
    </source>
</reference>
<dbReference type="Proteomes" id="UP001458880">
    <property type="component" value="Unassembled WGS sequence"/>
</dbReference>
<proteinExistence type="predicted"/>
<feature type="region of interest" description="Disordered" evidence="1">
    <location>
        <begin position="14"/>
        <end position="34"/>
    </location>
</feature>
<feature type="region of interest" description="Disordered" evidence="1">
    <location>
        <begin position="122"/>
        <end position="142"/>
    </location>
</feature>
<protein>
    <submittedName>
        <fullName evidence="2">Uncharacterized protein</fullName>
    </submittedName>
</protein>
<accession>A0AAW1HTY9</accession>
<evidence type="ECO:0000256" key="1">
    <source>
        <dbReference type="SAM" id="MobiDB-lite"/>
    </source>
</evidence>
<keyword evidence="3" id="KW-1185">Reference proteome</keyword>
<comment type="caution">
    <text evidence="2">The sequence shown here is derived from an EMBL/GenBank/DDBJ whole genome shotgun (WGS) entry which is preliminary data.</text>
</comment>
<gene>
    <name evidence="2" type="ORF">QE152_g39483</name>
</gene>
<dbReference type="EMBL" id="JASPKY010000943">
    <property type="protein sequence ID" value="KAK9680022.1"/>
    <property type="molecule type" value="Genomic_DNA"/>
</dbReference>
<evidence type="ECO:0000313" key="3">
    <source>
        <dbReference type="Proteomes" id="UP001458880"/>
    </source>
</evidence>
<evidence type="ECO:0000313" key="2">
    <source>
        <dbReference type="EMBL" id="KAK9680022.1"/>
    </source>
</evidence>
<name>A0AAW1HTY9_POPJA</name>